<comment type="caution">
    <text evidence="7">The sequence shown here is derived from an EMBL/GenBank/DDBJ whole genome shotgun (WGS) entry which is preliminary data.</text>
</comment>
<proteinExistence type="predicted"/>
<dbReference type="PANTHER" id="PTHR38601">
    <property type="entry name" value="HYDROGENASE-4 COMPONENT E"/>
    <property type="match status" value="1"/>
</dbReference>
<dbReference type="RefSeq" id="WP_218252703.1">
    <property type="nucleotide sequence ID" value="NZ_JABXWD010000193.1"/>
</dbReference>
<evidence type="ECO:0000256" key="2">
    <source>
        <dbReference type="ARBA" id="ARBA00022475"/>
    </source>
</evidence>
<evidence type="ECO:0000256" key="1">
    <source>
        <dbReference type="ARBA" id="ARBA00004651"/>
    </source>
</evidence>
<gene>
    <name evidence="7" type="ORF">HWQ67_10825</name>
</gene>
<dbReference type="InterPro" id="IPR038730">
    <property type="entry name" value="HyfE-like"/>
</dbReference>
<evidence type="ECO:0008006" key="9">
    <source>
        <dbReference type="Google" id="ProtNLM"/>
    </source>
</evidence>
<evidence type="ECO:0000256" key="5">
    <source>
        <dbReference type="ARBA" id="ARBA00023136"/>
    </source>
</evidence>
<evidence type="ECO:0000256" key="6">
    <source>
        <dbReference type="SAM" id="Phobius"/>
    </source>
</evidence>
<evidence type="ECO:0000256" key="3">
    <source>
        <dbReference type="ARBA" id="ARBA00022692"/>
    </source>
</evidence>
<evidence type="ECO:0000313" key="8">
    <source>
        <dbReference type="Proteomes" id="UP001196980"/>
    </source>
</evidence>
<comment type="subcellular location">
    <subcellularLocation>
        <location evidence="1">Cell membrane</location>
        <topology evidence="1">Multi-pass membrane protein</topology>
    </subcellularLocation>
</comment>
<keyword evidence="4 6" id="KW-1133">Transmembrane helix</keyword>
<keyword evidence="3 6" id="KW-0812">Transmembrane</keyword>
<evidence type="ECO:0000313" key="7">
    <source>
        <dbReference type="EMBL" id="MBV6342079.1"/>
    </source>
</evidence>
<feature type="transmembrane region" description="Helical" evidence="6">
    <location>
        <begin position="59"/>
        <end position="80"/>
    </location>
</feature>
<dbReference type="PANTHER" id="PTHR38601:SF1">
    <property type="entry name" value="HYDROGENASE-4 COMPONENT E"/>
    <property type="match status" value="1"/>
</dbReference>
<keyword evidence="5 6" id="KW-0472">Membrane</keyword>
<feature type="transmembrane region" description="Helical" evidence="6">
    <location>
        <begin position="140"/>
        <end position="159"/>
    </location>
</feature>
<evidence type="ECO:0000256" key="4">
    <source>
        <dbReference type="ARBA" id="ARBA00022989"/>
    </source>
</evidence>
<organism evidence="7 8">
    <name type="scientific">Candidatus Magnetobacterium casense</name>
    <dbReference type="NCBI Taxonomy" id="1455061"/>
    <lineage>
        <taxon>Bacteria</taxon>
        <taxon>Pseudomonadati</taxon>
        <taxon>Nitrospirota</taxon>
        <taxon>Thermodesulfovibrionia</taxon>
        <taxon>Thermodesulfovibrionales</taxon>
        <taxon>Candidatus Magnetobacteriaceae</taxon>
        <taxon>Candidatus Magnetobacterium</taxon>
    </lineage>
</organism>
<keyword evidence="2" id="KW-1003">Cell membrane</keyword>
<dbReference type="EMBL" id="JABXWD010000193">
    <property type="protein sequence ID" value="MBV6342079.1"/>
    <property type="molecule type" value="Genomic_DNA"/>
</dbReference>
<reference evidence="7 8" key="1">
    <citation type="journal article" date="2020" name="J Geophys Res Biogeosci">
        <title>Magnetotaxis as an Adaptation to Enable Bacterial Shuttling of Microbial Sulfur and Sulfur Cycling Across Aquatic Oxic#Anoxic Interfaces.</title>
        <authorList>
            <person name="Li J."/>
            <person name="Liu P."/>
            <person name="Wang J."/>
            <person name="Roberts A.P."/>
            <person name="Pan Y."/>
        </authorList>
    </citation>
    <scope>NUCLEOTIDE SEQUENCE [LARGE SCALE GENOMIC DNA]</scope>
    <source>
        <strain evidence="7 8">MYR-1_YQ</strain>
    </source>
</reference>
<name>A0ABS6RZN3_9BACT</name>
<sequence length="197" mass="21072">MVAGKLADTLPLVLFGMALLYVSTANLVKTYVKALVIQACLMLLVSLTYVKHIGLVHTIIIAIEIVVVKVAVIPFFIMYTSRKLDIQSDCDSSGEGYMSVVVAAVMMFTAIAVTGTLGLGLAICAVFTGLFVMTSGRRPITHVIGYVVLSNGVFLMSLMPASRAAYIVEAGMLLDVLAGVFIIGIFFNGMKSCLLHR</sequence>
<protein>
    <recommendedName>
        <fullName evidence="9">Hydrogenase-4 component E</fullName>
    </recommendedName>
</protein>
<dbReference type="Proteomes" id="UP001196980">
    <property type="component" value="Unassembled WGS sequence"/>
</dbReference>
<keyword evidence="8" id="KW-1185">Reference proteome</keyword>
<accession>A0ABS6RZN3</accession>
<feature type="transmembrane region" description="Helical" evidence="6">
    <location>
        <begin position="100"/>
        <end position="133"/>
    </location>
</feature>
<feature type="transmembrane region" description="Helical" evidence="6">
    <location>
        <begin position="165"/>
        <end position="187"/>
    </location>
</feature>